<accession>A0A1I0U3K7</accession>
<proteinExistence type="predicted"/>
<reference evidence="2" key="1">
    <citation type="submission" date="2016-10" db="EMBL/GenBank/DDBJ databases">
        <authorList>
            <person name="Varghese N."/>
            <person name="Submissions S."/>
        </authorList>
    </citation>
    <scope>NUCLEOTIDE SEQUENCE [LARGE SCALE GENOMIC DNA]</scope>
    <source>
        <strain evidence="2">DSM 18130</strain>
    </source>
</reference>
<evidence type="ECO:0000313" key="2">
    <source>
        <dbReference type="Proteomes" id="UP000198836"/>
    </source>
</evidence>
<sequence length="170" mass="20376">MEKFKDLHEKASWLRGEFLNRFSWLEKCIDNYIAKHFAGDDVQKQIDMHLLFLGDNRVTMDNKKQIFHFLAESYDLEWYKSYKSEIFEIPSKKRAIAMNRDLTELIVVRNIFAHRIVELNPEEGKKNGYVGFATYKNYKDVTYIGDEYFLRMINAMYSITDYVDKRSLKL</sequence>
<keyword evidence="2" id="KW-1185">Reference proteome</keyword>
<gene>
    <name evidence="1" type="ORF">SAMN04488511_11991</name>
</gene>
<dbReference type="AlphaFoldDB" id="A0A1I0U3K7"/>
<dbReference type="EMBL" id="FOJM01000019">
    <property type="protein sequence ID" value="SFA58530.1"/>
    <property type="molecule type" value="Genomic_DNA"/>
</dbReference>
<dbReference type="OrthoDB" id="9963266at2"/>
<name>A0A1I0U3K7_9SPHI</name>
<dbReference type="RefSeq" id="WP_090987150.1">
    <property type="nucleotide sequence ID" value="NZ_FOJM01000019.1"/>
</dbReference>
<evidence type="ECO:0000313" key="1">
    <source>
        <dbReference type="EMBL" id="SFA58530.1"/>
    </source>
</evidence>
<organism evidence="1 2">
    <name type="scientific">Pedobacter suwonensis</name>
    <dbReference type="NCBI Taxonomy" id="332999"/>
    <lineage>
        <taxon>Bacteria</taxon>
        <taxon>Pseudomonadati</taxon>
        <taxon>Bacteroidota</taxon>
        <taxon>Sphingobacteriia</taxon>
        <taxon>Sphingobacteriales</taxon>
        <taxon>Sphingobacteriaceae</taxon>
        <taxon>Pedobacter</taxon>
    </lineage>
</organism>
<dbReference type="Proteomes" id="UP000198836">
    <property type="component" value="Unassembled WGS sequence"/>
</dbReference>
<protein>
    <submittedName>
        <fullName evidence="1">Uncharacterized protein</fullName>
    </submittedName>
</protein>